<protein>
    <submittedName>
        <fullName evidence="4">Unannotated protein</fullName>
    </submittedName>
</protein>
<feature type="transmembrane region" description="Helical" evidence="1">
    <location>
        <begin position="71"/>
        <end position="95"/>
    </location>
</feature>
<feature type="transmembrane region" description="Helical" evidence="1">
    <location>
        <begin position="207"/>
        <end position="231"/>
    </location>
</feature>
<feature type="transmembrane region" description="Helical" evidence="1">
    <location>
        <begin position="178"/>
        <end position="195"/>
    </location>
</feature>
<dbReference type="EMBL" id="CAFBOP010000016">
    <property type="protein sequence ID" value="CAB4984076.1"/>
    <property type="molecule type" value="Genomic_DNA"/>
</dbReference>
<evidence type="ECO:0000313" key="2">
    <source>
        <dbReference type="EMBL" id="CAB4777051.1"/>
    </source>
</evidence>
<gene>
    <name evidence="2" type="ORF">UFOPK2967_00003</name>
    <name evidence="3" type="ORF">UFOPK3984_00580</name>
    <name evidence="4" type="ORF">UFOPK4114_00280</name>
</gene>
<evidence type="ECO:0000256" key="1">
    <source>
        <dbReference type="SAM" id="Phobius"/>
    </source>
</evidence>
<reference evidence="4" key="1">
    <citation type="submission" date="2020-05" db="EMBL/GenBank/DDBJ databases">
        <authorList>
            <person name="Chiriac C."/>
            <person name="Salcher M."/>
            <person name="Ghai R."/>
            <person name="Kavagutti S V."/>
        </authorList>
    </citation>
    <scope>NUCLEOTIDE SEQUENCE</scope>
</reference>
<keyword evidence="1" id="KW-0812">Transmembrane</keyword>
<name>A0A6J7Q7F3_9ZZZZ</name>
<evidence type="ECO:0000313" key="3">
    <source>
        <dbReference type="EMBL" id="CAB4984076.1"/>
    </source>
</evidence>
<dbReference type="Pfam" id="PF15461">
    <property type="entry name" value="BCD"/>
    <property type="match status" value="1"/>
</dbReference>
<evidence type="ECO:0000313" key="4">
    <source>
        <dbReference type="EMBL" id="CAB5011573.1"/>
    </source>
</evidence>
<accession>A0A6J7Q7F3</accession>
<keyword evidence="1" id="KW-1133">Transmembrane helix</keyword>
<dbReference type="NCBIfam" id="TIGR03753">
    <property type="entry name" value="blh_monoox"/>
    <property type="match status" value="1"/>
</dbReference>
<feature type="transmembrane region" description="Helical" evidence="1">
    <location>
        <begin position="257"/>
        <end position="281"/>
    </location>
</feature>
<sequence>MSVVPQRLFSGVRLFSNLAILFAVLVSLLFRSLIDSNNLSWQVVLSVIALMIGIPHGAVDHLITIPRTNRWRFVAFIVIYVGIAALAVLAILKWNVYGFEFIVWMSALHFGIGDASFISECDQLDNRKPSPLILKFVYAIPAGLLPVIIPLVQEKSSSALNRVNPELIHWAGHYANDLKKTVAGLAIGAIVVLAFNRKFRNVIDLLLLGALAFLTPPLIAFSFYFGCWHALRHTARLTSLLPKSQAAAAAGNLRGTFISAVIPGLPALGGTVVIGFGLALFNNNGVKSSLLWSLLVVVWALTVPHMIATSRLDSKALFTKE</sequence>
<feature type="transmembrane region" description="Helical" evidence="1">
    <location>
        <begin position="39"/>
        <end position="59"/>
    </location>
</feature>
<dbReference type="InterPro" id="IPR022270">
    <property type="entry name" value="Blh_diox"/>
</dbReference>
<feature type="transmembrane region" description="Helical" evidence="1">
    <location>
        <begin position="12"/>
        <end position="33"/>
    </location>
</feature>
<feature type="transmembrane region" description="Helical" evidence="1">
    <location>
        <begin position="290"/>
        <end position="308"/>
    </location>
</feature>
<proteinExistence type="predicted"/>
<dbReference type="EMBL" id="CAFBPP010000006">
    <property type="protein sequence ID" value="CAB5011573.1"/>
    <property type="molecule type" value="Genomic_DNA"/>
</dbReference>
<organism evidence="4">
    <name type="scientific">freshwater metagenome</name>
    <dbReference type="NCBI Taxonomy" id="449393"/>
    <lineage>
        <taxon>unclassified sequences</taxon>
        <taxon>metagenomes</taxon>
        <taxon>ecological metagenomes</taxon>
    </lineage>
</organism>
<feature type="transmembrane region" description="Helical" evidence="1">
    <location>
        <begin position="132"/>
        <end position="152"/>
    </location>
</feature>
<keyword evidence="1" id="KW-0472">Membrane</keyword>
<dbReference type="EMBL" id="CAFAAC010000001">
    <property type="protein sequence ID" value="CAB4777051.1"/>
    <property type="molecule type" value="Genomic_DNA"/>
</dbReference>
<dbReference type="GO" id="GO:0016702">
    <property type="term" value="F:oxidoreductase activity, acting on single donors with incorporation of molecular oxygen, incorporation of two atoms of oxygen"/>
    <property type="evidence" value="ECO:0007669"/>
    <property type="project" value="InterPro"/>
</dbReference>
<dbReference type="AlphaFoldDB" id="A0A6J7Q7F3"/>
<feature type="transmembrane region" description="Helical" evidence="1">
    <location>
        <begin position="101"/>
        <end position="120"/>
    </location>
</feature>